<evidence type="ECO:0000313" key="2">
    <source>
        <dbReference type="Proteomes" id="UP000827460"/>
    </source>
</evidence>
<gene>
    <name evidence="1" type="ORF">SOPHRITA_112</name>
</gene>
<evidence type="ECO:0000313" key="1">
    <source>
        <dbReference type="EMBL" id="UGO50703.1"/>
    </source>
</evidence>
<reference evidence="1" key="1">
    <citation type="submission" date="2021-10" db="EMBL/GenBank/DDBJ databases">
        <authorList>
            <person name="Lavering E.D."/>
            <person name="James R."/>
            <person name="Fairholm J.D."/>
            <person name="Ogilvie B.H."/>
            <person name="Thurgood T.L."/>
            <person name="Robison R.A."/>
            <person name="Grose J.H."/>
        </authorList>
    </citation>
    <scope>NUCLEOTIDE SEQUENCE</scope>
</reference>
<dbReference type="Proteomes" id="UP000827460">
    <property type="component" value="Segment"/>
</dbReference>
<organism evidence="1 2">
    <name type="scientific">Bacillus phage vB_BanS_Sophrita</name>
    <dbReference type="NCBI Taxonomy" id="2894790"/>
    <lineage>
        <taxon>Viruses</taxon>
        <taxon>Duplodnaviria</taxon>
        <taxon>Heunggongvirae</taxon>
        <taxon>Uroviricota</taxon>
        <taxon>Caudoviricetes</taxon>
        <taxon>Joanripponvirinae</taxon>
        <taxon>Sophritavirus</taxon>
        <taxon>Sophritavirus sophrita</taxon>
    </lineage>
</organism>
<dbReference type="EMBL" id="OK499991">
    <property type="protein sequence ID" value="UGO50703.1"/>
    <property type="molecule type" value="Genomic_DNA"/>
</dbReference>
<accession>A0AAE8YVG1</accession>
<protein>
    <submittedName>
        <fullName evidence="1">Uncharacterized protein</fullName>
    </submittedName>
</protein>
<sequence>MAEHGRNFITSLGSDNMKTNNQVLMNNVQALHKRYGNKLKTDEQWLIAYWNKVDKIDMSDGKFEVKEILKATSPADILSTVMLFKVLQQVG</sequence>
<proteinExistence type="predicted"/>
<keyword evidence="2" id="KW-1185">Reference proteome</keyword>
<name>A0AAE8YVG1_9CAUD</name>